<dbReference type="SMART" id="SM00563">
    <property type="entry name" value="PlsC"/>
    <property type="match status" value="1"/>
</dbReference>
<keyword evidence="3" id="KW-1133">Transmembrane helix</keyword>
<dbReference type="SUPFAM" id="SSF69593">
    <property type="entry name" value="Glycerol-3-phosphate (1)-acyltransferase"/>
    <property type="match status" value="1"/>
</dbReference>
<accession>A0A3E0I0P4</accession>
<evidence type="ECO:0000259" key="4">
    <source>
        <dbReference type="SMART" id="SM00563"/>
    </source>
</evidence>
<dbReference type="GO" id="GO:0006654">
    <property type="term" value="P:phosphatidic acid biosynthetic process"/>
    <property type="evidence" value="ECO:0007669"/>
    <property type="project" value="TreeGrafter"/>
</dbReference>
<dbReference type="CDD" id="cd07989">
    <property type="entry name" value="LPLAT_AGPAT-like"/>
    <property type="match status" value="1"/>
</dbReference>
<keyword evidence="3" id="KW-0472">Membrane</keyword>
<dbReference type="InterPro" id="IPR002123">
    <property type="entry name" value="Plipid/glycerol_acylTrfase"/>
</dbReference>
<feature type="transmembrane region" description="Helical" evidence="3">
    <location>
        <begin position="48"/>
        <end position="69"/>
    </location>
</feature>
<proteinExistence type="predicted"/>
<dbReference type="Proteomes" id="UP000256269">
    <property type="component" value="Unassembled WGS sequence"/>
</dbReference>
<evidence type="ECO:0000313" key="5">
    <source>
        <dbReference type="EMBL" id="REH51775.1"/>
    </source>
</evidence>
<dbReference type="PANTHER" id="PTHR10434">
    <property type="entry name" value="1-ACYL-SN-GLYCEROL-3-PHOSPHATE ACYLTRANSFERASE"/>
    <property type="match status" value="1"/>
</dbReference>
<gene>
    <name evidence="5" type="ORF">BCF44_103224</name>
</gene>
<dbReference type="PANTHER" id="PTHR10434:SF55">
    <property type="entry name" value="POSSIBLE ACYLTRANSFERASE"/>
    <property type="match status" value="1"/>
</dbReference>
<dbReference type="AlphaFoldDB" id="A0A3E0I0P4"/>
<dbReference type="EMBL" id="QUNO01000003">
    <property type="protein sequence ID" value="REH51775.1"/>
    <property type="molecule type" value="Genomic_DNA"/>
</dbReference>
<keyword evidence="6" id="KW-1185">Reference proteome</keyword>
<keyword evidence="2 5" id="KW-0012">Acyltransferase</keyword>
<protein>
    <submittedName>
        <fullName evidence="5">1-acyl-sn-glycerol-3-phosphate acyltransferase</fullName>
    </submittedName>
</protein>
<dbReference type="GO" id="GO:0005886">
    <property type="term" value="C:plasma membrane"/>
    <property type="evidence" value="ECO:0007669"/>
    <property type="project" value="TreeGrafter"/>
</dbReference>
<comment type="caution">
    <text evidence="5">The sequence shown here is derived from an EMBL/GenBank/DDBJ whole genome shotgun (WGS) entry which is preliminary data.</text>
</comment>
<evidence type="ECO:0000256" key="2">
    <source>
        <dbReference type="ARBA" id="ARBA00023315"/>
    </source>
</evidence>
<name>A0A3E0I0P4_9PSEU</name>
<evidence type="ECO:0000313" key="6">
    <source>
        <dbReference type="Proteomes" id="UP000256269"/>
    </source>
</evidence>
<organism evidence="5 6">
    <name type="scientific">Kutzneria buriramensis</name>
    <dbReference type="NCBI Taxonomy" id="1045776"/>
    <lineage>
        <taxon>Bacteria</taxon>
        <taxon>Bacillati</taxon>
        <taxon>Actinomycetota</taxon>
        <taxon>Actinomycetes</taxon>
        <taxon>Pseudonocardiales</taxon>
        <taxon>Pseudonocardiaceae</taxon>
        <taxon>Kutzneria</taxon>
    </lineage>
</organism>
<keyword evidence="3" id="KW-0812">Transmembrane</keyword>
<sequence length="268" mass="29053">MSQNRATRSCESLSVLIPEATHDAGTAPRGPLAKIRLTLRTPKRGRGFWYGLAIDVLWPFVMVFTRSGWFGGSNIPAEGPVLIASNHVSFADPVTVTAYVLAHGRIPRYLAKAGLWQIPVVRSVLAGGRHIPVHRGTSKATDAYRDAVKSLESGECVLVFPEGTFTADPDGWPSVKQAKSGIARLALATGVPVVPIGHWGTQNVLPQKAKLPRLLPRKRVVIRTGPPVDLSDLLGREQTRDVVAEATRRIMDAITEQLELARGEKAPN</sequence>
<reference evidence="5 6" key="1">
    <citation type="submission" date="2018-08" db="EMBL/GenBank/DDBJ databases">
        <title>Genomic Encyclopedia of Archaeal and Bacterial Type Strains, Phase II (KMG-II): from individual species to whole genera.</title>
        <authorList>
            <person name="Goeker M."/>
        </authorList>
    </citation>
    <scope>NUCLEOTIDE SEQUENCE [LARGE SCALE GENOMIC DNA]</scope>
    <source>
        <strain evidence="5 6">DSM 45791</strain>
    </source>
</reference>
<dbReference type="Pfam" id="PF01553">
    <property type="entry name" value="Acyltransferase"/>
    <property type="match status" value="1"/>
</dbReference>
<feature type="domain" description="Phospholipid/glycerol acyltransferase" evidence="4">
    <location>
        <begin position="81"/>
        <end position="201"/>
    </location>
</feature>
<keyword evidence="1 5" id="KW-0808">Transferase</keyword>
<dbReference type="GO" id="GO:0003841">
    <property type="term" value="F:1-acylglycerol-3-phosphate O-acyltransferase activity"/>
    <property type="evidence" value="ECO:0007669"/>
    <property type="project" value="TreeGrafter"/>
</dbReference>
<evidence type="ECO:0000256" key="3">
    <source>
        <dbReference type="SAM" id="Phobius"/>
    </source>
</evidence>
<evidence type="ECO:0000256" key="1">
    <source>
        <dbReference type="ARBA" id="ARBA00022679"/>
    </source>
</evidence>